<dbReference type="InterPro" id="IPR038512">
    <property type="entry name" value="GpU-like_sf"/>
</dbReference>
<dbReference type="EMBL" id="JAJHPV010000013">
    <property type="protein sequence ID" value="MCC6071459.1"/>
    <property type="molecule type" value="Genomic_DNA"/>
</dbReference>
<proteinExistence type="predicted"/>
<name>A0ABS8IS87_9BURK</name>
<organism evidence="1 2">
    <name type="scientific">Massilia agrisoli</name>
    <dbReference type="NCBI Taxonomy" id="2892444"/>
    <lineage>
        <taxon>Bacteria</taxon>
        <taxon>Pseudomonadati</taxon>
        <taxon>Pseudomonadota</taxon>
        <taxon>Betaproteobacteria</taxon>
        <taxon>Burkholderiales</taxon>
        <taxon>Oxalobacteraceae</taxon>
        <taxon>Telluria group</taxon>
        <taxon>Massilia</taxon>
    </lineage>
</organism>
<evidence type="ECO:0000313" key="2">
    <source>
        <dbReference type="Proteomes" id="UP001198701"/>
    </source>
</evidence>
<evidence type="ECO:0008006" key="3">
    <source>
        <dbReference type="Google" id="ProtNLM"/>
    </source>
</evidence>
<keyword evidence="2" id="KW-1185">Reference proteome</keyword>
<dbReference type="Gene3D" id="3.30.70.1700">
    <property type="entry name" value="Phage minor tail protein U"/>
    <property type="match status" value="1"/>
</dbReference>
<sequence length="143" mass="15622">MSTAFSKIVAAVVQALNADPAVCDAIYRARVRDVPDQKDEAVNVFFASALPDSGAIHGAPIDWSTRVYVECYSRSMSDEGDLAVDPVFKRVYERLAQDSTLNGLVDDIAIAGVEAENTAEAKRTGWVRLSYNVQHRTSNLTLD</sequence>
<evidence type="ECO:0000313" key="1">
    <source>
        <dbReference type="EMBL" id="MCC6071459.1"/>
    </source>
</evidence>
<dbReference type="Proteomes" id="UP001198701">
    <property type="component" value="Unassembled WGS sequence"/>
</dbReference>
<reference evidence="1 2" key="1">
    <citation type="submission" date="2021-11" db="EMBL/GenBank/DDBJ databases">
        <authorList>
            <person name="Huq M.A."/>
        </authorList>
    </citation>
    <scope>NUCLEOTIDE SEQUENCE [LARGE SCALE GENOMIC DNA]</scope>
    <source>
        <strain evidence="1 2">MAHUQ-52</strain>
    </source>
</reference>
<dbReference type="RefSeq" id="WP_229432370.1">
    <property type="nucleotide sequence ID" value="NZ_JAJHPV010000013.1"/>
</dbReference>
<comment type="caution">
    <text evidence="1">The sequence shown here is derived from an EMBL/GenBank/DDBJ whole genome shotgun (WGS) entry which is preliminary data.</text>
</comment>
<gene>
    <name evidence="1" type="ORF">LMJ30_10865</name>
</gene>
<accession>A0ABS8IS87</accession>
<protein>
    <recommendedName>
        <fullName evidence="3">DUF3168 domain-containing protein</fullName>
    </recommendedName>
</protein>